<dbReference type="Pfam" id="PF01557">
    <property type="entry name" value="FAA_hydrolase"/>
    <property type="match status" value="1"/>
</dbReference>
<dbReference type="EMBL" id="BAABKN010000006">
    <property type="protein sequence ID" value="GAA4728576.1"/>
    <property type="molecule type" value="Genomic_DNA"/>
</dbReference>
<dbReference type="RefSeq" id="WP_345525477.1">
    <property type="nucleotide sequence ID" value="NZ_BAABKN010000006.1"/>
</dbReference>
<evidence type="ECO:0000259" key="2">
    <source>
        <dbReference type="Pfam" id="PF01557"/>
    </source>
</evidence>
<dbReference type="PANTHER" id="PTHR30143">
    <property type="entry name" value="ACID HYDRATASE"/>
    <property type="match status" value="1"/>
</dbReference>
<accession>A0ABP8YJC6</accession>
<keyword evidence="1" id="KW-0456">Lyase</keyword>
<proteinExistence type="predicted"/>
<dbReference type="Proteomes" id="UP001499882">
    <property type="component" value="Unassembled WGS sequence"/>
</dbReference>
<reference evidence="4" key="1">
    <citation type="journal article" date="2019" name="Int. J. Syst. Evol. Microbiol.">
        <title>The Global Catalogue of Microorganisms (GCM) 10K type strain sequencing project: providing services to taxonomists for standard genome sequencing and annotation.</title>
        <authorList>
            <consortium name="The Broad Institute Genomics Platform"/>
            <consortium name="The Broad Institute Genome Sequencing Center for Infectious Disease"/>
            <person name="Wu L."/>
            <person name="Ma J."/>
        </authorList>
    </citation>
    <scope>NUCLEOTIDE SEQUENCE [LARGE SCALE GENOMIC DNA]</scope>
    <source>
        <strain evidence="4">JCM 18532</strain>
    </source>
</reference>
<evidence type="ECO:0000256" key="1">
    <source>
        <dbReference type="ARBA" id="ARBA00023239"/>
    </source>
</evidence>
<sequence>MEIEIRKPAGLRADVPRRREPVDVTMTMRVNDTEVSSGIGTACLGDPLLALSWLARTSLELGQPLRAGDVVLSGALGPVAPVVEGDLVVAEIEGLGVVRCAFA</sequence>
<dbReference type="InterPro" id="IPR050772">
    <property type="entry name" value="Hydratase-Decarb/MhpD_sf"/>
</dbReference>
<gene>
    <name evidence="3" type="ORF">GCM10023350_09660</name>
</gene>
<organism evidence="3 4">
    <name type="scientific">Nocardioides endophyticus</name>
    <dbReference type="NCBI Taxonomy" id="1353775"/>
    <lineage>
        <taxon>Bacteria</taxon>
        <taxon>Bacillati</taxon>
        <taxon>Actinomycetota</taxon>
        <taxon>Actinomycetes</taxon>
        <taxon>Propionibacteriales</taxon>
        <taxon>Nocardioidaceae</taxon>
        <taxon>Nocardioides</taxon>
    </lineage>
</organism>
<dbReference type="InterPro" id="IPR011234">
    <property type="entry name" value="Fumarylacetoacetase-like_C"/>
</dbReference>
<dbReference type="InterPro" id="IPR036663">
    <property type="entry name" value="Fumarylacetoacetase_C_sf"/>
</dbReference>
<comment type="caution">
    <text evidence="3">The sequence shown here is derived from an EMBL/GenBank/DDBJ whole genome shotgun (WGS) entry which is preliminary data.</text>
</comment>
<evidence type="ECO:0000313" key="4">
    <source>
        <dbReference type="Proteomes" id="UP001499882"/>
    </source>
</evidence>
<protein>
    <recommendedName>
        <fullName evidence="2">Fumarylacetoacetase-like C-terminal domain-containing protein</fullName>
    </recommendedName>
</protein>
<dbReference type="PANTHER" id="PTHR30143:SF0">
    <property type="entry name" value="2-KETO-4-PENTENOATE HYDRATASE"/>
    <property type="match status" value="1"/>
</dbReference>
<name>A0ABP8YJC6_9ACTN</name>
<dbReference type="SUPFAM" id="SSF56529">
    <property type="entry name" value="FAH"/>
    <property type="match status" value="1"/>
</dbReference>
<evidence type="ECO:0000313" key="3">
    <source>
        <dbReference type="EMBL" id="GAA4728576.1"/>
    </source>
</evidence>
<keyword evidence="4" id="KW-1185">Reference proteome</keyword>
<feature type="domain" description="Fumarylacetoacetase-like C-terminal" evidence="2">
    <location>
        <begin position="19"/>
        <end position="100"/>
    </location>
</feature>
<dbReference type="Gene3D" id="3.90.850.10">
    <property type="entry name" value="Fumarylacetoacetase-like, C-terminal domain"/>
    <property type="match status" value="1"/>
</dbReference>